<keyword evidence="2" id="KW-0472">Membrane</keyword>
<keyword evidence="2" id="KW-1133">Transmembrane helix</keyword>
<proteinExistence type="predicted"/>
<dbReference type="NCBIfam" id="NF042425">
    <property type="entry name" value="Amuc_1099_fam"/>
    <property type="match status" value="1"/>
</dbReference>
<evidence type="ECO:0000313" key="4">
    <source>
        <dbReference type="Proteomes" id="UP000603141"/>
    </source>
</evidence>
<dbReference type="Proteomes" id="UP000603141">
    <property type="component" value="Unassembled WGS sequence"/>
</dbReference>
<keyword evidence="2" id="KW-0812">Transmembrane</keyword>
<comment type="caution">
    <text evidence="3">The sequence shown here is derived from an EMBL/GenBank/DDBJ whole genome shotgun (WGS) entry which is preliminary data.</text>
</comment>
<sequence>MSWLSQNYEKAAIGGAAVIALGLAAVGWMKVGSVEETFDITPKGAGNNNPAVASAELVPGAIASRDMDLTQSRVEANGRKVDFFTGIPLYVNRNAPNKPVDPYTSEEIHAGIPNSWWLTYNLDPGFGDSPQRDSDGDGFTNLDEYQGHTDPTDPSSYPSIVAKLMFVRDESVTWVLRPGFDVSGGRTFNYKDSNKQTARVTATNAVQPGGIFFNDEGVVKNRFKFLDVQTRDVMNEKTKREEKVDFIRVEDQKPNKAGLVYEIPKFSERDEAKYYQYDRTAVFTLEALGNEGQEFKVEENTTFALPPGSASENYLLKSVTPEQVEVEYTTSDGVKKTVVIPKGQLPQMNQ</sequence>
<dbReference type="InterPro" id="IPR049974">
    <property type="entry name" value="Amuc_1099-like"/>
</dbReference>
<dbReference type="RefSeq" id="WP_200267105.1">
    <property type="nucleotide sequence ID" value="NZ_JAENIJ010000002.1"/>
</dbReference>
<evidence type="ECO:0000256" key="1">
    <source>
        <dbReference type="SAM" id="MobiDB-lite"/>
    </source>
</evidence>
<accession>A0A934VUI8</accession>
<name>A0A934VUI8_9BACT</name>
<dbReference type="AlphaFoldDB" id="A0A934VUI8"/>
<feature type="transmembrane region" description="Helical" evidence="2">
    <location>
        <begin position="12"/>
        <end position="29"/>
    </location>
</feature>
<reference evidence="3" key="1">
    <citation type="submission" date="2021-01" db="EMBL/GenBank/DDBJ databases">
        <title>Modified the classification status of verrucomicrobia.</title>
        <authorList>
            <person name="Feng X."/>
        </authorList>
    </citation>
    <scope>NUCLEOTIDE SEQUENCE</scope>
    <source>
        <strain evidence="3">KCTC 22041</strain>
    </source>
</reference>
<evidence type="ECO:0000313" key="3">
    <source>
        <dbReference type="EMBL" id="MBK1881180.1"/>
    </source>
</evidence>
<organism evidence="3 4">
    <name type="scientific">Luteolibacter pohnpeiensis</name>
    <dbReference type="NCBI Taxonomy" id="454153"/>
    <lineage>
        <taxon>Bacteria</taxon>
        <taxon>Pseudomonadati</taxon>
        <taxon>Verrucomicrobiota</taxon>
        <taxon>Verrucomicrobiia</taxon>
        <taxon>Verrucomicrobiales</taxon>
        <taxon>Verrucomicrobiaceae</taxon>
        <taxon>Luteolibacter</taxon>
    </lineage>
</organism>
<feature type="region of interest" description="Disordered" evidence="1">
    <location>
        <begin position="127"/>
        <end position="156"/>
    </location>
</feature>
<evidence type="ECO:0000256" key="2">
    <source>
        <dbReference type="SAM" id="Phobius"/>
    </source>
</evidence>
<keyword evidence="4" id="KW-1185">Reference proteome</keyword>
<protein>
    <submittedName>
        <fullName evidence="3">Uncharacterized protein</fullName>
    </submittedName>
</protein>
<gene>
    <name evidence="3" type="ORF">JIN85_02070</name>
</gene>
<dbReference type="EMBL" id="JAENIJ010000002">
    <property type="protein sequence ID" value="MBK1881180.1"/>
    <property type="molecule type" value="Genomic_DNA"/>
</dbReference>